<evidence type="ECO:0000256" key="4">
    <source>
        <dbReference type="ARBA" id="ARBA00022723"/>
    </source>
</evidence>
<dbReference type="InterPro" id="IPR000222">
    <property type="entry name" value="PP2C_BS"/>
</dbReference>
<dbReference type="PANTHER" id="PTHR47992">
    <property type="entry name" value="PROTEIN PHOSPHATASE"/>
    <property type="match status" value="1"/>
</dbReference>
<dbReference type="Proteomes" id="UP001153076">
    <property type="component" value="Unassembled WGS sequence"/>
</dbReference>
<evidence type="ECO:0000256" key="7">
    <source>
        <dbReference type="ARBA" id="ARBA00022912"/>
    </source>
</evidence>
<dbReference type="OrthoDB" id="10264738at2759"/>
<keyword evidence="7 9" id="KW-0904">Protein phosphatase</keyword>
<dbReference type="GO" id="GO:0046872">
    <property type="term" value="F:metal ion binding"/>
    <property type="evidence" value="ECO:0007669"/>
    <property type="project" value="UniProtKB-KW"/>
</dbReference>
<comment type="similarity">
    <text evidence="9">Belongs to the PP2C family.</text>
</comment>
<evidence type="ECO:0000313" key="12">
    <source>
        <dbReference type="Proteomes" id="UP001153076"/>
    </source>
</evidence>
<evidence type="ECO:0000256" key="1">
    <source>
        <dbReference type="ARBA" id="ARBA00001936"/>
    </source>
</evidence>
<dbReference type="SUPFAM" id="SSF81606">
    <property type="entry name" value="PP2C-like"/>
    <property type="match status" value="1"/>
</dbReference>
<keyword evidence="4" id="KW-0479">Metal-binding</keyword>
<comment type="caution">
    <text evidence="11">The sequence shown here is derived from an EMBL/GenBank/DDBJ whole genome shotgun (WGS) entry which is preliminary data.</text>
</comment>
<feature type="domain" description="PPM-type phosphatase" evidence="10">
    <location>
        <begin position="9"/>
        <end position="279"/>
    </location>
</feature>
<dbReference type="Pfam" id="PF00481">
    <property type="entry name" value="PP2C"/>
    <property type="match status" value="2"/>
</dbReference>
<evidence type="ECO:0000256" key="5">
    <source>
        <dbReference type="ARBA" id="ARBA00022801"/>
    </source>
</evidence>
<gene>
    <name evidence="11" type="ORF">Cgig2_031504</name>
</gene>
<protein>
    <recommendedName>
        <fullName evidence="3">protein-serine/threonine phosphatase</fullName>
        <ecNumber evidence="3">3.1.3.16</ecNumber>
    </recommendedName>
</protein>
<dbReference type="EC" id="3.1.3.16" evidence="3"/>
<evidence type="ECO:0000259" key="10">
    <source>
        <dbReference type="PROSITE" id="PS51746"/>
    </source>
</evidence>
<evidence type="ECO:0000256" key="3">
    <source>
        <dbReference type="ARBA" id="ARBA00013081"/>
    </source>
</evidence>
<dbReference type="CDD" id="cd00143">
    <property type="entry name" value="PP2Cc"/>
    <property type="match status" value="1"/>
</dbReference>
<keyword evidence="6" id="KW-0460">Magnesium</keyword>
<evidence type="ECO:0000256" key="6">
    <source>
        <dbReference type="ARBA" id="ARBA00022842"/>
    </source>
</evidence>
<name>A0A9Q1K538_9CARY</name>
<dbReference type="GO" id="GO:0004722">
    <property type="term" value="F:protein serine/threonine phosphatase activity"/>
    <property type="evidence" value="ECO:0007669"/>
    <property type="project" value="UniProtKB-EC"/>
</dbReference>
<organism evidence="11 12">
    <name type="scientific">Carnegiea gigantea</name>
    <dbReference type="NCBI Taxonomy" id="171969"/>
    <lineage>
        <taxon>Eukaryota</taxon>
        <taxon>Viridiplantae</taxon>
        <taxon>Streptophyta</taxon>
        <taxon>Embryophyta</taxon>
        <taxon>Tracheophyta</taxon>
        <taxon>Spermatophyta</taxon>
        <taxon>Magnoliopsida</taxon>
        <taxon>eudicotyledons</taxon>
        <taxon>Gunneridae</taxon>
        <taxon>Pentapetalae</taxon>
        <taxon>Caryophyllales</taxon>
        <taxon>Cactineae</taxon>
        <taxon>Cactaceae</taxon>
        <taxon>Cactoideae</taxon>
        <taxon>Echinocereeae</taxon>
        <taxon>Carnegiea</taxon>
    </lineage>
</organism>
<dbReference type="PROSITE" id="PS51746">
    <property type="entry name" value="PPM_2"/>
    <property type="match status" value="1"/>
</dbReference>
<keyword evidence="5 9" id="KW-0378">Hydrolase</keyword>
<evidence type="ECO:0000256" key="2">
    <source>
        <dbReference type="ARBA" id="ARBA00001946"/>
    </source>
</evidence>
<evidence type="ECO:0000256" key="8">
    <source>
        <dbReference type="ARBA" id="ARBA00023211"/>
    </source>
</evidence>
<keyword evidence="8" id="KW-0464">Manganese</keyword>
<dbReference type="AlphaFoldDB" id="A0A9Q1K538"/>
<dbReference type="PROSITE" id="PS01032">
    <property type="entry name" value="PPM_1"/>
    <property type="match status" value="1"/>
</dbReference>
<dbReference type="SMART" id="SM00332">
    <property type="entry name" value="PP2Cc"/>
    <property type="match status" value="1"/>
</dbReference>
<accession>A0A9Q1K538</accession>
<reference evidence="11" key="1">
    <citation type="submission" date="2022-04" db="EMBL/GenBank/DDBJ databases">
        <title>Carnegiea gigantea Genome sequencing and assembly v2.</title>
        <authorList>
            <person name="Copetti D."/>
            <person name="Sanderson M.J."/>
            <person name="Burquez A."/>
            <person name="Wojciechowski M.F."/>
        </authorList>
    </citation>
    <scope>NUCLEOTIDE SEQUENCE</scope>
    <source>
        <strain evidence="11">SGP5-SGP5p</strain>
        <tissue evidence="11">Aerial part</tissue>
    </source>
</reference>
<dbReference type="InterPro" id="IPR036457">
    <property type="entry name" value="PPM-type-like_dom_sf"/>
</dbReference>
<dbReference type="InterPro" id="IPR001932">
    <property type="entry name" value="PPM-type_phosphatase-like_dom"/>
</dbReference>
<comment type="cofactor">
    <cofactor evidence="1">
        <name>Mn(2+)</name>
        <dbReference type="ChEBI" id="CHEBI:29035"/>
    </cofactor>
</comment>
<dbReference type="InterPro" id="IPR015655">
    <property type="entry name" value="PP2C"/>
</dbReference>
<comment type="cofactor">
    <cofactor evidence="2">
        <name>Mg(2+)</name>
        <dbReference type="ChEBI" id="CHEBI:18420"/>
    </cofactor>
</comment>
<evidence type="ECO:0000313" key="11">
    <source>
        <dbReference type="EMBL" id="KAJ8436563.1"/>
    </source>
</evidence>
<dbReference type="SMART" id="SM00331">
    <property type="entry name" value="PP2C_SIG"/>
    <property type="match status" value="1"/>
</dbReference>
<dbReference type="EMBL" id="JAKOGI010000338">
    <property type="protein sequence ID" value="KAJ8436563.1"/>
    <property type="molecule type" value="Genomic_DNA"/>
</dbReference>
<keyword evidence="12" id="KW-1185">Reference proteome</keyword>
<evidence type="ECO:0000256" key="9">
    <source>
        <dbReference type="RuleBase" id="RU003465"/>
    </source>
</evidence>
<proteinExistence type="inferred from homology"/>
<dbReference type="Gene3D" id="3.60.40.10">
    <property type="entry name" value="PPM-type phosphatase domain"/>
    <property type="match status" value="1"/>
</dbReference>
<sequence length="294" mass="30990">MNPSSPTISHGLISVIGRRRSMEDAVTVVPRLVHLSSSTDREEAATSTTTFDFFAVYDGHGGQAVANRCKERMHNLVAADITAEMERSAAAAASESQGQVKVDWNGVMGRSFARMDEEVAAEAGDDAAVKAAVGSTALVVVVGKEEVVVANCGDCRAVLGVSGGAALPLSRDHKPERPDEKERVEAAGGNPYVIAEPEVIVRKRTVSDEFLIIASDGLWDVVSNELACELVSKCLRGRVRRNVYEEFSGNCAAAAATVLAELALARGSRDNISVIVVELQRSSSSTSTSAASSP</sequence>